<dbReference type="AlphaFoldDB" id="K2FW03"/>
<name>K2FW03_9BACT</name>
<comment type="caution">
    <text evidence="3">The sequence shown here is derived from an EMBL/GenBank/DDBJ whole genome shotgun (WGS) entry which is preliminary data.</text>
</comment>
<dbReference type="InterPro" id="IPR027417">
    <property type="entry name" value="P-loop_NTPase"/>
</dbReference>
<dbReference type="NCBIfam" id="TIGR01420">
    <property type="entry name" value="pilT_fam"/>
    <property type="match status" value="1"/>
</dbReference>
<accession>K2FW03</accession>
<dbReference type="Gene3D" id="3.40.50.300">
    <property type="entry name" value="P-loop containing nucleotide triphosphate hydrolases"/>
    <property type="match status" value="1"/>
</dbReference>
<dbReference type="PANTHER" id="PTHR30486">
    <property type="entry name" value="TWITCHING MOTILITY PROTEIN PILT"/>
    <property type="match status" value="1"/>
</dbReference>
<dbReference type="InterPro" id="IPR006321">
    <property type="entry name" value="PilT/PilU"/>
</dbReference>
<evidence type="ECO:0000259" key="2">
    <source>
        <dbReference type="Pfam" id="PF00437"/>
    </source>
</evidence>
<evidence type="ECO:0000313" key="3">
    <source>
        <dbReference type="EMBL" id="EKE26052.1"/>
    </source>
</evidence>
<dbReference type="CDD" id="cd01131">
    <property type="entry name" value="PilT"/>
    <property type="match status" value="1"/>
</dbReference>
<dbReference type="SUPFAM" id="SSF52540">
    <property type="entry name" value="P-loop containing nucleoside triphosphate hydrolases"/>
    <property type="match status" value="1"/>
</dbReference>
<proteinExistence type="inferred from homology"/>
<organism evidence="3">
    <name type="scientific">uncultured bacterium</name>
    <name type="common">gcode 4</name>
    <dbReference type="NCBI Taxonomy" id="1234023"/>
    <lineage>
        <taxon>Bacteria</taxon>
        <taxon>environmental samples</taxon>
    </lineage>
</organism>
<dbReference type="Gene3D" id="3.30.450.90">
    <property type="match status" value="1"/>
</dbReference>
<feature type="domain" description="Bacterial type II secretion system protein E" evidence="2">
    <location>
        <begin position="127"/>
        <end position="287"/>
    </location>
</feature>
<dbReference type="GO" id="GO:0005524">
    <property type="term" value="F:ATP binding"/>
    <property type="evidence" value="ECO:0007669"/>
    <property type="project" value="InterPro"/>
</dbReference>
<dbReference type="GO" id="GO:0016887">
    <property type="term" value="F:ATP hydrolysis activity"/>
    <property type="evidence" value="ECO:0007669"/>
    <property type="project" value="InterPro"/>
</dbReference>
<comment type="similarity">
    <text evidence="1">Belongs to the GSP E family.</text>
</comment>
<sequence>MFENVILKNHPVRDAMLWVIIDNKWSDFYYTVWTFPAIKISWEIVYINEEIERVTPEETEKFAKSIISKEQHEKLIETKNLDFSFLFQWSRFRWNISFQMNNYMVVLRLLSDKIPSIQDLKLPFIYSDITKKGQWLILVTWPTWSWKSTTLASMINEINANYAKHIITIEDPIEYVHEHKKSIVEQKEVWRDVPDYNTALIWAMRQNPQVILFWEMRNTEEIEMALTLAETWHLVFSTLHTRSAYQTISRIIDSFPAWQQNQVRLQLADTLVWVFSQRLLRKADWSWVKMVKEILIKNTAVSNLIRENELHQIPSIMQMGWKEWMQVLEQDLLQYINEWEISLEEWLKYANNPRYLKDNVQ</sequence>
<dbReference type="Pfam" id="PF00437">
    <property type="entry name" value="T2SSE"/>
    <property type="match status" value="1"/>
</dbReference>
<dbReference type="InterPro" id="IPR050921">
    <property type="entry name" value="T4SS_GSP_E_ATPase"/>
</dbReference>
<dbReference type="InterPro" id="IPR001482">
    <property type="entry name" value="T2SS/T4SS_dom"/>
</dbReference>
<reference evidence="3" key="1">
    <citation type="journal article" date="2012" name="Science">
        <title>Fermentation, hydrogen, and sulfur metabolism in multiple uncultivated bacterial phyla.</title>
        <authorList>
            <person name="Wrighton K.C."/>
            <person name="Thomas B.C."/>
            <person name="Sharon I."/>
            <person name="Miller C.S."/>
            <person name="Castelle C.J."/>
            <person name="VerBerkmoes N.C."/>
            <person name="Wilkins M.J."/>
            <person name="Hettich R.L."/>
            <person name="Lipton M.S."/>
            <person name="Williams K.H."/>
            <person name="Long P.E."/>
            <person name="Banfield J.F."/>
        </authorList>
    </citation>
    <scope>NUCLEOTIDE SEQUENCE [LARGE SCALE GENOMIC DNA]</scope>
</reference>
<gene>
    <name evidence="3" type="ORF">ACD_4C00459G0016</name>
</gene>
<evidence type="ECO:0000256" key="1">
    <source>
        <dbReference type="ARBA" id="ARBA00006611"/>
    </source>
</evidence>
<dbReference type="PANTHER" id="PTHR30486:SF16">
    <property type="entry name" value="TWITCHING MOTILITY PROTEIN PILT"/>
    <property type="match status" value="1"/>
</dbReference>
<protein>
    <submittedName>
        <fullName evidence="3">Twitching motility protein</fullName>
    </submittedName>
</protein>
<dbReference type="EMBL" id="AMFJ01000975">
    <property type="protein sequence ID" value="EKE26052.1"/>
    <property type="molecule type" value="Genomic_DNA"/>
</dbReference>